<evidence type="ECO:0000313" key="3">
    <source>
        <dbReference type="EMBL" id="KGI21876.1"/>
    </source>
</evidence>
<dbReference type="Pfam" id="PF14274">
    <property type="entry name" value="BT_3044-like_C"/>
    <property type="match status" value="1"/>
</dbReference>
<protein>
    <recommendedName>
        <fullName evidence="5">DUF4361 domain-containing protein</fullName>
    </recommendedName>
</protein>
<proteinExistence type="predicted"/>
<dbReference type="AlphaFoldDB" id="A0A098YR49"/>
<feature type="domain" description="BT-3987-like N-terminal" evidence="1">
    <location>
        <begin position="49"/>
        <end position="157"/>
    </location>
</feature>
<dbReference type="Gene3D" id="2.60.40.1740">
    <property type="entry name" value="hypothetical protein (bacova_03559)"/>
    <property type="match status" value="1"/>
</dbReference>
<organism evidence="3 4">
    <name type="scientific">Hoylesella timonensis S9-PR14</name>
    <dbReference type="NCBI Taxonomy" id="1401062"/>
    <lineage>
        <taxon>Bacteria</taxon>
        <taxon>Pseudomonadati</taxon>
        <taxon>Bacteroidota</taxon>
        <taxon>Bacteroidia</taxon>
        <taxon>Bacteroidales</taxon>
        <taxon>Prevotellaceae</taxon>
        <taxon>Hoylesella</taxon>
    </lineage>
</organism>
<evidence type="ECO:0000259" key="2">
    <source>
        <dbReference type="Pfam" id="PF14274"/>
    </source>
</evidence>
<feature type="domain" description="BT-3044-like C-terminal" evidence="2">
    <location>
        <begin position="167"/>
        <end position="318"/>
    </location>
</feature>
<dbReference type="Pfam" id="PF08522">
    <property type="entry name" value="BT_3987-like_N"/>
    <property type="match status" value="1"/>
</dbReference>
<dbReference type="Proteomes" id="UP000029723">
    <property type="component" value="Unassembled WGS sequence"/>
</dbReference>
<name>A0A098YR49_9BACT</name>
<evidence type="ECO:0008006" key="5">
    <source>
        <dbReference type="Google" id="ProtNLM"/>
    </source>
</evidence>
<evidence type="ECO:0000259" key="1">
    <source>
        <dbReference type="Pfam" id="PF08522"/>
    </source>
</evidence>
<dbReference type="InterPro" id="IPR025371">
    <property type="entry name" value="BT_3044-like_C"/>
</dbReference>
<evidence type="ECO:0000313" key="4">
    <source>
        <dbReference type="Proteomes" id="UP000029723"/>
    </source>
</evidence>
<dbReference type="OrthoDB" id="1050708at2"/>
<comment type="caution">
    <text evidence="3">The sequence shown here is derived from an EMBL/GenBank/DDBJ whole genome shotgun (WGS) entry which is preliminary data.</text>
</comment>
<reference evidence="3 4" key="1">
    <citation type="submission" date="2014-07" db="EMBL/GenBank/DDBJ databases">
        <authorList>
            <person name="McCorrison J."/>
            <person name="Sanka R."/>
            <person name="Torralba M."/>
            <person name="Gillis M."/>
            <person name="Haft D.H."/>
            <person name="Methe B."/>
            <person name="Sutton G."/>
            <person name="Nelson K.E."/>
        </authorList>
    </citation>
    <scope>NUCLEOTIDE SEQUENCE [LARGE SCALE GENOMIC DNA]</scope>
    <source>
        <strain evidence="3 4">S9-PR14</strain>
    </source>
</reference>
<dbReference type="EMBL" id="JRPQ01000115">
    <property type="protein sequence ID" value="KGI21876.1"/>
    <property type="molecule type" value="Genomic_DNA"/>
</dbReference>
<accession>A0A098YR49</accession>
<sequence>MNNKINKLLLLAVGITLFSCETYDFDQEQYKKEINLLQNSDGVYDRQCVAMEAETSANGASIKLVVGVSGSQLLSESVPVSIVPSDSLFKVFNKSNYDIDSTRFAKLLPKECYEEPALNGVIKAGESQVKFPIKLKNLDKLSPDSIYFLDYKLDPKSTTPFNKKKKEVLLRIHWKNEFASTKTQITYGYNSSYVVDLSSSQTFRPTNTLRAFPLAVNSVRMLAGNEDYGDYKKAAPQIKQKSVVFTVGKQLQTDPKKREVVVTPYNANEMEVVMLTPIGEYDNTFYLNELVALGGGNSTYYKEFRVHYKYRLLNPQKDGTNKPGPFKEVKAKLRHQYNPRAEQL</sequence>
<dbReference type="PROSITE" id="PS51257">
    <property type="entry name" value="PROKAR_LIPOPROTEIN"/>
    <property type="match status" value="1"/>
</dbReference>
<gene>
    <name evidence="3" type="ORF">HMPREF9304_07800</name>
</gene>
<dbReference type="InterPro" id="IPR013728">
    <property type="entry name" value="BT_3987-like_N"/>
</dbReference>